<dbReference type="Proteomes" id="UP000270094">
    <property type="component" value="Unassembled WGS sequence"/>
</dbReference>
<organism evidence="1 2">
    <name type="scientific">Strongylus vulgaris</name>
    <name type="common">Blood worm</name>
    <dbReference type="NCBI Taxonomy" id="40348"/>
    <lineage>
        <taxon>Eukaryota</taxon>
        <taxon>Metazoa</taxon>
        <taxon>Ecdysozoa</taxon>
        <taxon>Nematoda</taxon>
        <taxon>Chromadorea</taxon>
        <taxon>Rhabditida</taxon>
        <taxon>Rhabditina</taxon>
        <taxon>Rhabditomorpha</taxon>
        <taxon>Strongyloidea</taxon>
        <taxon>Strongylidae</taxon>
        <taxon>Strongylus</taxon>
    </lineage>
</organism>
<accession>A0A3P7KJS2</accession>
<evidence type="ECO:0000313" key="1">
    <source>
        <dbReference type="EMBL" id="VDM71165.1"/>
    </source>
</evidence>
<gene>
    <name evidence="1" type="ORF">SVUK_LOCUS6163</name>
</gene>
<dbReference type="AlphaFoldDB" id="A0A3P7KJS2"/>
<dbReference type="EMBL" id="UYYB01019122">
    <property type="protein sequence ID" value="VDM71165.1"/>
    <property type="molecule type" value="Genomic_DNA"/>
</dbReference>
<evidence type="ECO:0000313" key="2">
    <source>
        <dbReference type="Proteomes" id="UP000270094"/>
    </source>
</evidence>
<reference evidence="1 2" key="1">
    <citation type="submission" date="2018-11" db="EMBL/GenBank/DDBJ databases">
        <authorList>
            <consortium name="Pathogen Informatics"/>
        </authorList>
    </citation>
    <scope>NUCLEOTIDE SEQUENCE [LARGE SCALE GENOMIC DNA]</scope>
</reference>
<protein>
    <submittedName>
        <fullName evidence="1">Uncharacterized protein</fullName>
    </submittedName>
</protein>
<dbReference type="OrthoDB" id="5797019at2759"/>
<proteinExistence type="predicted"/>
<keyword evidence="2" id="KW-1185">Reference proteome</keyword>
<sequence length="292" mass="33106">MANIEFEYIKHHCILVEHLQAQYSAGWTGEQGADVRLRVFSSLLSIHCCPITNRLTYHGLGEDWPRVNVYITRSNTTNSDEEASGFSWAPICSIVTMAAKQDTWWPVLRAILQQLRRVLEHIAFVEELTQALIFIYQRAERGDISQYFDDAIPQRGQVDENQLKGQIAKFLPPILCTLLNYPCRQELRNTELCKILVECVSQESMEVTLFSLLMSPCSRTPFTQAVIACDLAIQLAPSAMAGMALVLTEALSRMHYNAVRAIPIMELLSDSAEIPEFHKFFQVSVVCKFGMK</sequence>
<name>A0A3P7KJS2_STRVU</name>